<feature type="signal peptide" evidence="1">
    <location>
        <begin position="1"/>
        <end position="19"/>
    </location>
</feature>
<evidence type="ECO:0000259" key="2">
    <source>
        <dbReference type="Pfam" id="PF19657"/>
    </source>
</evidence>
<dbReference type="EMBL" id="FMUX01000004">
    <property type="protein sequence ID" value="SCY12399.1"/>
    <property type="molecule type" value="Genomic_DNA"/>
</dbReference>
<gene>
    <name evidence="3" type="ORF">SAMN05216233_104110</name>
</gene>
<dbReference type="RefSeq" id="WP_092209839.1">
    <property type="nucleotide sequence ID" value="NZ_FMUX01000004.1"/>
</dbReference>
<dbReference type="Proteomes" id="UP000198870">
    <property type="component" value="Unassembled WGS sequence"/>
</dbReference>
<evidence type="ECO:0000313" key="4">
    <source>
        <dbReference type="Proteomes" id="UP000198870"/>
    </source>
</evidence>
<evidence type="ECO:0000256" key="1">
    <source>
        <dbReference type="SAM" id="SignalP"/>
    </source>
</evidence>
<feature type="domain" description="DUF6160" evidence="2">
    <location>
        <begin position="1"/>
        <end position="43"/>
    </location>
</feature>
<dbReference type="InterPro" id="IPR046158">
    <property type="entry name" value="DUF6160"/>
</dbReference>
<feature type="chain" id="PRO_5011677575" description="DUF6160 domain-containing protein" evidence="1">
    <location>
        <begin position="20"/>
        <end position="204"/>
    </location>
</feature>
<accession>A0A1G5DC30</accession>
<keyword evidence="4" id="KW-1185">Reference proteome</keyword>
<proteinExistence type="predicted"/>
<reference evidence="3 4" key="1">
    <citation type="submission" date="2016-10" db="EMBL/GenBank/DDBJ databases">
        <authorList>
            <person name="de Groot N.N."/>
        </authorList>
    </citation>
    <scope>NUCLEOTIDE SEQUENCE [LARGE SCALE GENOMIC DNA]</scope>
    <source>
        <strain evidence="3 4">AA1</strain>
    </source>
</reference>
<organism evidence="3 4">
    <name type="scientific">Desulfoluna spongiiphila</name>
    <dbReference type="NCBI Taxonomy" id="419481"/>
    <lineage>
        <taxon>Bacteria</taxon>
        <taxon>Pseudomonadati</taxon>
        <taxon>Thermodesulfobacteriota</taxon>
        <taxon>Desulfobacteria</taxon>
        <taxon>Desulfobacterales</taxon>
        <taxon>Desulfolunaceae</taxon>
        <taxon>Desulfoluna</taxon>
    </lineage>
</organism>
<sequence>MKKILLVAVLVLLPLSAYADLKSMDAEALDEITAQEGVKIEIGGTHGALKTPADPSATPPTDAVYYFEDAMKITKSNSTTAWENDNGASKGAIVMYESLSQEIYVAGEIGITADTITTGTGDDVVKDSFVKIQIGKENTAADGDASNADAFDIFQTAKATEIYIQETALVEGSLKGASAANCLGTSYQAGGHTTVLGNIKISAM</sequence>
<name>A0A1G5DC30_9BACT</name>
<evidence type="ECO:0000313" key="3">
    <source>
        <dbReference type="EMBL" id="SCY12399.1"/>
    </source>
</evidence>
<protein>
    <recommendedName>
        <fullName evidence="2">DUF6160 domain-containing protein</fullName>
    </recommendedName>
</protein>
<dbReference type="AlphaFoldDB" id="A0A1G5DC30"/>
<dbReference type="Pfam" id="PF19657">
    <property type="entry name" value="DUF6160"/>
    <property type="match status" value="1"/>
</dbReference>
<keyword evidence="1" id="KW-0732">Signal</keyword>